<evidence type="ECO:0000256" key="1">
    <source>
        <dbReference type="SAM" id="Coils"/>
    </source>
</evidence>
<feature type="region of interest" description="Disordered" evidence="2">
    <location>
        <begin position="347"/>
        <end position="370"/>
    </location>
</feature>
<name>A0A518FSA1_9PLAN</name>
<dbReference type="Proteomes" id="UP000320839">
    <property type="component" value="Chromosome"/>
</dbReference>
<evidence type="ECO:0000256" key="3">
    <source>
        <dbReference type="SAM" id="SignalP"/>
    </source>
</evidence>
<protein>
    <recommendedName>
        <fullName evidence="6">Outer membrane lipoprotein-sorting protein</fullName>
    </recommendedName>
</protein>
<dbReference type="RefSeq" id="WP_145457269.1">
    <property type="nucleotide sequence ID" value="NZ_CP036317.1"/>
</dbReference>
<feature type="chain" id="PRO_5022130518" description="Outer membrane lipoprotein-sorting protein" evidence="3">
    <location>
        <begin position="31"/>
        <end position="370"/>
    </location>
</feature>
<dbReference type="EMBL" id="CP036317">
    <property type="protein sequence ID" value="QDV19203.1"/>
    <property type="molecule type" value="Genomic_DNA"/>
</dbReference>
<keyword evidence="3" id="KW-0732">Signal</keyword>
<dbReference type="AlphaFoldDB" id="A0A518FSA1"/>
<proteinExistence type="predicted"/>
<sequence length="370" mass="43384" precursor="true">MKRWQNLSLILKTSHLIPVLLFLIPVSVSAAPQPAKQSEADSKLQNLIRELEQNEALYQDLKLKVNEIYEQPPGNARPKWKVENRTEYSILVQGQKFREEETKAGQFRVMPQRNQKNQKFFIEGKDSTLSMFDGTTYRRFNETDYESVLAGGKRTQSKRGEVSDLPKRLDNFARPHMLLQLRYPYVPLSNYLSGQKAMVNYPGLPPYPQPFQVKVQIEGTGEIQGLKCTKVVIEQLNDSDVRFAKQIIWLAHERNLIPVKIITYRDQFSEEKPIEEAFIDEWQELGTGVWFPQKAHIDHYNFVLYKYNDTYELDWRRHLNVNQVTLHPEVQQQVFTKLNFPQGTTVRVRKDHKQSKYKVGEEEQKSAKKE</sequence>
<keyword evidence="1" id="KW-0175">Coiled coil</keyword>
<evidence type="ECO:0000256" key="2">
    <source>
        <dbReference type="SAM" id="MobiDB-lite"/>
    </source>
</evidence>
<reference evidence="4 5" key="1">
    <citation type="submission" date="2019-02" db="EMBL/GenBank/DDBJ databases">
        <title>Deep-cultivation of Planctomycetes and their phenomic and genomic characterization uncovers novel biology.</title>
        <authorList>
            <person name="Wiegand S."/>
            <person name="Jogler M."/>
            <person name="Boedeker C."/>
            <person name="Pinto D."/>
            <person name="Vollmers J."/>
            <person name="Rivas-Marin E."/>
            <person name="Kohn T."/>
            <person name="Peeters S.H."/>
            <person name="Heuer A."/>
            <person name="Rast P."/>
            <person name="Oberbeckmann S."/>
            <person name="Bunk B."/>
            <person name="Jeske O."/>
            <person name="Meyerdierks A."/>
            <person name="Storesund J.E."/>
            <person name="Kallscheuer N."/>
            <person name="Luecker S."/>
            <person name="Lage O.M."/>
            <person name="Pohl T."/>
            <person name="Merkel B.J."/>
            <person name="Hornburger P."/>
            <person name="Mueller R.-W."/>
            <person name="Bruemmer F."/>
            <person name="Labrenz M."/>
            <person name="Spormann A.M."/>
            <person name="Op den Camp H."/>
            <person name="Overmann J."/>
            <person name="Amann R."/>
            <person name="Jetten M.S.M."/>
            <person name="Mascher T."/>
            <person name="Medema M.H."/>
            <person name="Devos D.P."/>
            <person name="Kaster A.-K."/>
            <person name="Ovreas L."/>
            <person name="Rohde M."/>
            <person name="Galperin M.Y."/>
            <person name="Jogler C."/>
        </authorList>
    </citation>
    <scope>NUCLEOTIDE SEQUENCE [LARGE SCALE GENOMIC DNA]</scope>
    <source>
        <strain evidence="4 5">Pan153</strain>
    </source>
</reference>
<organism evidence="4 5">
    <name type="scientific">Gimesia panareensis</name>
    <dbReference type="NCBI Taxonomy" id="2527978"/>
    <lineage>
        <taxon>Bacteria</taxon>
        <taxon>Pseudomonadati</taxon>
        <taxon>Planctomycetota</taxon>
        <taxon>Planctomycetia</taxon>
        <taxon>Planctomycetales</taxon>
        <taxon>Planctomycetaceae</taxon>
        <taxon>Gimesia</taxon>
    </lineage>
</organism>
<feature type="compositionally biased region" description="Basic and acidic residues" evidence="2">
    <location>
        <begin position="358"/>
        <end position="370"/>
    </location>
</feature>
<feature type="coiled-coil region" evidence="1">
    <location>
        <begin position="37"/>
        <end position="71"/>
    </location>
</feature>
<dbReference type="OrthoDB" id="275460at2"/>
<evidence type="ECO:0008006" key="6">
    <source>
        <dbReference type="Google" id="ProtNLM"/>
    </source>
</evidence>
<feature type="compositionally biased region" description="Basic residues" evidence="2">
    <location>
        <begin position="347"/>
        <end position="356"/>
    </location>
</feature>
<accession>A0A518FSA1</accession>
<evidence type="ECO:0000313" key="5">
    <source>
        <dbReference type="Proteomes" id="UP000320839"/>
    </source>
</evidence>
<evidence type="ECO:0000313" key="4">
    <source>
        <dbReference type="EMBL" id="QDV19203.1"/>
    </source>
</evidence>
<feature type="signal peptide" evidence="3">
    <location>
        <begin position="1"/>
        <end position="30"/>
    </location>
</feature>
<gene>
    <name evidence="4" type="ORF">Pan153_38680</name>
</gene>